<dbReference type="Pfam" id="PF01757">
    <property type="entry name" value="Acyl_transf_3"/>
    <property type="match status" value="1"/>
</dbReference>
<dbReference type="EMBL" id="CAIJEN010000004">
    <property type="protein sequence ID" value="CAD0085698.1"/>
    <property type="molecule type" value="Genomic_DNA"/>
</dbReference>
<proteinExistence type="predicted"/>
<feature type="transmembrane region" description="Helical" evidence="1">
    <location>
        <begin position="272"/>
        <end position="299"/>
    </location>
</feature>
<feature type="non-terminal residue" evidence="3">
    <location>
        <position position="505"/>
    </location>
</feature>
<feature type="domain" description="Acyltransferase 3" evidence="2">
    <location>
        <begin position="72"/>
        <end position="460"/>
    </location>
</feature>
<dbReference type="Proteomes" id="UP000716446">
    <property type="component" value="Unassembled WGS sequence"/>
</dbReference>
<dbReference type="PANTHER" id="PTHR23028:SF134">
    <property type="entry name" value="PUTATIVE (AFU_ORTHOLOGUE AFUA_4G08520)-RELATED"/>
    <property type="match status" value="1"/>
</dbReference>
<evidence type="ECO:0000313" key="4">
    <source>
        <dbReference type="Proteomes" id="UP000716446"/>
    </source>
</evidence>
<protein>
    <recommendedName>
        <fullName evidence="2">Acyltransferase 3 domain-containing protein</fullName>
    </recommendedName>
</protein>
<keyword evidence="1" id="KW-0812">Transmembrane</keyword>
<keyword evidence="4" id="KW-1185">Reference proteome</keyword>
<accession>A0A9N8JGQ8</accession>
<feature type="transmembrane region" description="Helical" evidence="1">
    <location>
        <begin position="167"/>
        <end position="186"/>
    </location>
</feature>
<gene>
    <name evidence="3" type="ORF">AWRI4619_LOCUS3932</name>
</gene>
<feature type="transmembrane region" description="Helical" evidence="1">
    <location>
        <begin position="114"/>
        <end position="136"/>
    </location>
</feature>
<organism evidence="3 4">
    <name type="scientific">Aureobasidium vineae</name>
    <dbReference type="NCBI Taxonomy" id="2773715"/>
    <lineage>
        <taxon>Eukaryota</taxon>
        <taxon>Fungi</taxon>
        <taxon>Dikarya</taxon>
        <taxon>Ascomycota</taxon>
        <taxon>Pezizomycotina</taxon>
        <taxon>Dothideomycetes</taxon>
        <taxon>Dothideomycetidae</taxon>
        <taxon>Dothideales</taxon>
        <taxon>Saccotheciaceae</taxon>
        <taxon>Aureobasidium</taxon>
    </lineage>
</organism>
<sequence length="505" mass="57254">MSDGGLDTENEAINDMFSSSRRRKFISNFTNTLSLPSKPTVWDITKQTGFFRLPTFLYTPPSTPSKPLSATAWLDGMRGLAAFLVFIFHITYATHDVATAWTPNGKRDFLRLPLLRFFYHGPAMVSIFFVLSGYALSYKPCKQMRSGETDALLKGLSSSVFRRGLRLYLPCVASTMVIFVCVRVGLYEVTSKLAHDGKRLTGYWDRHEPRLNGFWGQVWVWGSSVLGFMNPFTGKYVWGDGHLWTIPLEFRASIVLYATQLGLCRLRMRYRIFCLVGLMSWAHYSDHWVVLLFFLGFMLADLDIRRTALASANTFSTTVSSPIFNMVWTAIYIATFIGGLYIGGQPEIAGEHAPGWTMLYSLIPSYIHDRNRYWCGWGALLLVWSTSNSPMLQRIFTASLSQYMGRISFSLYLAHGFVIHTVYYMLLPVVSGVFGRETKVQREVSFGVALCVVTVVLVWVSDVFMRCVDGPSVRFARWLESKLKASTQVPAVKQEARWTEASEIV</sequence>
<evidence type="ECO:0000313" key="3">
    <source>
        <dbReference type="EMBL" id="CAD0085698.1"/>
    </source>
</evidence>
<name>A0A9N8JGQ8_9PEZI</name>
<feature type="transmembrane region" description="Helical" evidence="1">
    <location>
        <begin position="446"/>
        <end position="465"/>
    </location>
</feature>
<feature type="transmembrane region" description="Helical" evidence="1">
    <location>
        <begin position="76"/>
        <end position="94"/>
    </location>
</feature>
<dbReference type="GO" id="GO:0016747">
    <property type="term" value="F:acyltransferase activity, transferring groups other than amino-acyl groups"/>
    <property type="evidence" value="ECO:0007669"/>
    <property type="project" value="InterPro"/>
</dbReference>
<dbReference type="PANTHER" id="PTHR23028">
    <property type="entry name" value="ACETYLTRANSFERASE"/>
    <property type="match status" value="1"/>
</dbReference>
<dbReference type="AlphaFoldDB" id="A0A9N8JGQ8"/>
<feature type="transmembrane region" description="Helical" evidence="1">
    <location>
        <begin position="319"/>
        <end position="342"/>
    </location>
</feature>
<keyword evidence="1" id="KW-1133">Transmembrane helix</keyword>
<comment type="caution">
    <text evidence="3">The sequence shown here is derived from an EMBL/GenBank/DDBJ whole genome shotgun (WGS) entry which is preliminary data.</text>
</comment>
<dbReference type="InterPro" id="IPR002656">
    <property type="entry name" value="Acyl_transf_3_dom"/>
</dbReference>
<evidence type="ECO:0000259" key="2">
    <source>
        <dbReference type="Pfam" id="PF01757"/>
    </source>
</evidence>
<evidence type="ECO:0000256" key="1">
    <source>
        <dbReference type="SAM" id="Phobius"/>
    </source>
</evidence>
<reference evidence="3" key="1">
    <citation type="submission" date="2020-06" db="EMBL/GenBank/DDBJ databases">
        <authorList>
            <person name="Onetto C."/>
        </authorList>
    </citation>
    <scope>NUCLEOTIDE SEQUENCE</scope>
</reference>
<keyword evidence="1" id="KW-0472">Membrane</keyword>
<feature type="transmembrane region" description="Helical" evidence="1">
    <location>
        <begin position="409"/>
        <end position="426"/>
    </location>
</feature>
<dbReference type="InterPro" id="IPR050879">
    <property type="entry name" value="Acyltransferase_3"/>
</dbReference>